<proteinExistence type="inferred from homology"/>
<dbReference type="InterPro" id="IPR023271">
    <property type="entry name" value="Aquaporin-like"/>
</dbReference>
<feature type="transmembrane region" description="Helical" evidence="9">
    <location>
        <begin position="217"/>
        <end position="238"/>
    </location>
</feature>
<evidence type="ECO:0000313" key="11">
    <source>
        <dbReference type="Proteomes" id="UP000603453"/>
    </source>
</evidence>
<comment type="similarity">
    <text evidence="2 7">Belongs to the MIP/aquaporin (TC 1.A.8) family.</text>
</comment>
<protein>
    <recommendedName>
        <fullName evidence="12">Aquaporin</fullName>
    </recommendedName>
</protein>
<dbReference type="InterPro" id="IPR000425">
    <property type="entry name" value="MIP"/>
</dbReference>
<accession>A0A8H7UY54</accession>
<feature type="transmembrane region" description="Helical" evidence="9">
    <location>
        <begin position="177"/>
        <end position="197"/>
    </location>
</feature>
<feature type="transmembrane region" description="Helical" evidence="9">
    <location>
        <begin position="147"/>
        <end position="170"/>
    </location>
</feature>
<evidence type="ECO:0000256" key="1">
    <source>
        <dbReference type="ARBA" id="ARBA00004141"/>
    </source>
</evidence>
<comment type="subcellular location">
    <subcellularLocation>
        <location evidence="1">Membrane</location>
        <topology evidence="1">Multi-pass membrane protein</topology>
    </subcellularLocation>
</comment>
<dbReference type="OrthoDB" id="3222at2759"/>
<feature type="compositionally biased region" description="Polar residues" evidence="8">
    <location>
        <begin position="277"/>
        <end position="292"/>
    </location>
</feature>
<dbReference type="SUPFAM" id="SSF81338">
    <property type="entry name" value="Aquaporin-like"/>
    <property type="match status" value="1"/>
</dbReference>
<feature type="region of interest" description="Disordered" evidence="8">
    <location>
        <begin position="338"/>
        <end position="367"/>
    </location>
</feature>
<dbReference type="AlphaFoldDB" id="A0A8H7UY54"/>
<feature type="compositionally biased region" description="Basic and acidic residues" evidence="8">
    <location>
        <begin position="252"/>
        <end position="275"/>
    </location>
</feature>
<reference evidence="10" key="1">
    <citation type="submission" date="2020-12" db="EMBL/GenBank/DDBJ databases">
        <title>Metabolic potential, ecology and presence of endohyphal bacteria is reflected in genomic diversity of Mucoromycotina.</title>
        <authorList>
            <person name="Muszewska A."/>
            <person name="Okrasinska A."/>
            <person name="Steczkiewicz K."/>
            <person name="Drgas O."/>
            <person name="Orlowska M."/>
            <person name="Perlinska-Lenart U."/>
            <person name="Aleksandrzak-Piekarczyk T."/>
            <person name="Szatraj K."/>
            <person name="Zielenkiewicz U."/>
            <person name="Pilsyk S."/>
            <person name="Malc E."/>
            <person name="Mieczkowski P."/>
            <person name="Kruszewska J.S."/>
            <person name="Biernat P."/>
            <person name="Pawlowska J."/>
        </authorList>
    </citation>
    <scope>NUCLEOTIDE SEQUENCE</scope>
    <source>
        <strain evidence="10">WA0000017839</strain>
    </source>
</reference>
<feature type="compositionally biased region" description="Polar residues" evidence="8">
    <location>
        <begin position="338"/>
        <end position="353"/>
    </location>
</feature>
<dbReference type="Proteomes" id="UP000603453">
    <property type="component" value="Unassembled WGS sequence"/>
</dbReference>
<evidence type="ECO:0000313" key="10">
    <source>
        <dbReference type="EMBL" id="KAG2196388.1"/>
    </source>
</evidence>
<feature type="transmembrane region" description="Helical" evidence="9">
    <location>
        <begin position="29"/>
        <end position="47"/>
    </location>
</feature>
<dbReference type="PRINTS" id="PR00783">
    <property type="entry name" value="MINTRINSICP"/>
</dbReference>
<evidence type="ECO:0000256" key="6">
    <source>
        <dbReference type="ARBA" id="ARBA00023136"/>
    </source>
</evidence>
<evidence type="ECO:0000256" key="9">
    <source>
        <dbReference type="SAM" id="Phobius"/>
    </source>
</evidence>
<comment type="caution">
    <text evidence="10">The sequence shown here is derived from an EMBL/GenBank/DDBJ whole genome shotgun (WGS) entry which is preliminary data.</text>
</comment>
<keyword evidence="3 7" id="KW-0813">Transport</keyword>
<evidence type="ECO:0000256" key="2">
    <source>
        <dbReference type="ARBA" id="ARBA00006175"/>
    </source>
</evidence>
<dbReference type="Pfam" id="PF00230">
    <property type="entry name" value="MIP"/>
    <property type="match status" value="1"/>
</dbReference>
<feature type="region of interest" description="Disordered" evidence="8">
    <location>
        <begin position="252"/>
        <end position="323"/>
    </location>
</feature>
<dbReference type="PANTHER" id="PTHR19139">
    <property type="entry name" value="AQUAPORIN TRANSPORTER"/>
    <property type="match status" value="1"/>
</dbReference>
<dbReference type="GO" id="GO:0005886">
    <property type="term" value="C:plasma membrane"/>
    <property type="evidence" value="ECO:0007669"/>
    <property type="project" value="TreeGrafter"/>
</dbReference>
<name>A0A8H7UY54_9FUNG</name>
<keyword evidence="6 9" id="KW-0472">Membrane</keyword>
<keyword evidence="5 9" id="KW-1133">Transmembrane helix</keyword>
<sequence>MRSIADIQGANRGSPPNFVADAKAALGEFFGMGVFIFLALSGVQAALEAPTGLPASRGPTVSQIQSVGFSFGAGITVGLFLCGPISGGVLNPAVLLSLVLSGNINWLRGILYLFAEMGGAIIGAYFANFVTAHELQGVNLLNPGFNYAQGFFAEVLMTCTLCLTVLFIIVDKTPLADFAPFVVGLSVFMCHIVGTPIDGTSINPARSFAASIVSGKWANHWIFWFGPLIGGIFAYCIYMTCKILTTEPQGEELAKQAEQQEREEKDDKERQDRYNRNAHSTQIPDPNAYNSNIDHDRTYNTNSVPQNTTYVQNGHPDPQNPGYSTNYAQNTNVPANINPKTDTNPTGSGSNHVNGVPVSIANPKTNV</sequence>
<evidence type="ECO:0000256" key="4">
    <source>
        <dbReference type="ARBA" id="ARBA00022692"/>
    </source>
</evidence>
<gene>
    <name evidence="10" type="ORF">INT47_012892</name>
</gene>
<dbReference type="PANTHER" id="PTHR19139:SF199">
    <property type="entry name" value="MIP17260P"/>
    <property type="match status" value="1"/>
</dbReference>
<dbReference type="GO" id="GO:0015250">
    <property type="term" value="F:water channel activity"/>
    <property type="evidence" value="ECO:0007669"/>
    <property type="project" value="TreeGrafter"/>
</dbReference>
<evidence type="ECO:0000256" key="8">
    <source>
        <dbReference type="SAM" id="MobiDB-lite"/>
    </source>
</evidence>
<feature type="transmembrane region" description="Helical" evidence="9">
    <location>
        <begin position="67"/>
        <end position="98"/>
    </location>
</feature>
<evidence type="ECO:0000256" key="3">
    <source>
        <dbReference type="ARBA" id="ARBA00022448"/>
    </source>
</evidence>
<dbReference type="EMBL" id="JAEPRD010000147">
    <property type="protein sequence ID" value="KAG2196388.1"/>
    <property type="molecule type" value="Genomic_DNA"/>
</dbReference>
<dbReference type="InterPro" id="IPR034294">
    <property type="entry name" value="Aquaporin_transptr"/>
</dbReference>
<evidence type="ECO:0000256" key="5">
    <source>
        <dbReference type="ARBA" id="ARBA00022989"/>
    </source>
</evidence>
<evidence type="ECO:0000256" key="7">
    <source>
        <dbReference type="RuleBase" id="RU000477"/>
    </source>
</evidence>
<feature type="compositionally biased region" description="Polar residues" evidence="8">
    <location>
        <begin position="299"/>
        <end position="312"/>
    </location>
</feature>
<dbReference type="Gene3D" id="1.20.1080.10">
    <property type="entry name" value="Glycerol uptake facilitator protein"/>
    <property type="match status" value="1"/>
</dbReference>
<organism evidence="10 11">
    <name type="scientific">Mucor saturninus</name>
    <dbReference type="NCBI Taxonomy" id="64648"/>
    <lineage>
        <taxon>Eukaryota</taxon>
        <taxon>Fungi</taxon>
        <taxon>Fungi incertae sedis</taxon>
        <taxon>Mucoromycota</taxon>
        <taxon>Mucoromycotina</taxon>
        <taxon>Mucoromycetes</taxon>
        <taxon>Mucorales</taxon>
        <taxon>Mucorineae</taxon>
        <taxon>Mucoraceae</taxon>
        <taxon>Mucor</taxon>
    </lineage>
</organism>
<keyword evidence="4 7" id="KW-0812">Transmembrane</keyword>
<keyword evidence="11" id="KW-1185">Reference proteome</keyword>
<feature type="transmembrane region" description="Helical" evidence="9">
    <location>
        <begin position="110"/>
        <end position="127"/>
    </location>
</feature>
<evidence type="ECO:0008006" key="12">
    <source>
        <dbReference type="Google" id="ProtNLM"/>
    </source>
</evidence>